<dbReference type="EMBL" id="JBGOSP010000007">
    <property type="protein sequence ID" value="MFA3837942.1"/>
    <property type="molecule type" value="Genomic_DNA"/>
</dbReference>
<sequence>MHAAAEAAGADGVIAALPHGLDTAPARSWWGGRDLSGGQWQRAAVARAFHRDAPVLVMDGPAAVLDAGAERRIYTRLKALAAGWARSSPPTVWPTPASPTASLSSTRATCPRWARTRS</sequence>
<protein>
    <recommendedName>
        <fullName evidence="4">ABC transporter domain-containing protein</fullName>
    </recommendedName>
</protein>
<evidence type="ECO:0000256" key="1">
    <source>
        <dbReference type="SAM" id="MobiDB-lite"/>
    </source>
</evidence>
<proteinExistence type="predicted"/>
<dbReference type="InterPro" id="IPR039421">
    <property type="entry name" value="Type_1_exporter"/>
</dbReference>
<dbReference type="Proteomes" id="UP001571476">
    <property type="component" value="Unassembled WGS sequence"/>
</dbReference>
<name>A0ABV4SHL8_9ACTN</name>
<feature type="region of interest" description="Disordered" evidence="1">
    <location>
        <begin position="86"/>
        <end position="118"/>
    </location>
</feature>
<keyword evidence="3" id="KW-1185">Reference proteome</keyword>
<gene>
    <name evidence="2" type="ORF">ACEG43_17515</name>
</gene>
<comment type="caution">
    <text evidence="2">The sequence shown here is derived from an EMBL/GenBank/DDBJ whole genome shotgun (WGS) entry which is preliminary data.</text>
</comment>
<dbReference type="Gene3D" id="3.40.50.300">
    <property type="entry name" value="P-loop containing nucleotide triphosphate hydrolases"/>
    <property type="match status" value="1"/>
</dbReference>
<reference evidence="2 3" key="1">
    <citation type="submission" date="2024-08" db="EMBL/GenBank/DDBJ databases">
        <title>Genome sequence of Streptomyces aureus CACIA-1.46HGO.</title>
        <authorList>
            <person name="Evangelista-Martinez Z."/>
        </authorList>
    </citation>
    <scope>NUCLEOTIDE SEQUENCE [LARGE SCALE GENOMIC DNA]</scope>
    <source>
        <strain evidence="2 3">CACIA-1.46HGO</strain>
    </source>
</reference>
<feature type="compositionally biased region" description="Low complexity" evidence="1">
    <location>
        <begin position="98"/>
        <end position="109"/>
    </location>
</feature>
<evidence type="ECO:0000313" key="2">
    <source>
        <dbReference type="EMBL" id="MFA3837942.1"/>
    </source>
</evidence>
<dbReference type="InterPro" id="IPR027417">
    <property type="entry name" value="P-loop_NTPase"/>
</dbReference>
<accession>A0ABV4SHL8</accession>
<organism evidence="2 3">
    <name type="scientific">Streptomyces aureus</name>
    <dbReference type="NCBI Taxonomy" id="193461"/>
    <lineage>
        <taxon>Bacteria</taxon>
        <taxon>Bacillati</taxon>
        <taxon>Actinomycetota</taxon>
        <taxon>Actinomycetes</taxon>
        <taxon>Kitasatosporales</taxon>
        <taxon>Streptomycetaceae</taxon>
        <taxon>Streptomyces</taxon>
    </lineage>
</organism>
<dbReference type="PANTHER" id="PTHR43394:SF1">
    <property type="entry name" value="ATP-BINDING CASSETTE SUB-FAMILY B MEMBER 10, MITOCHONDRIAL"/>
    <property type="match status" value="1"/>
</dbReference>
<evidence type="ECO:0000313" key="3">
    <source>
        <dbReference type="Proteomes" id="UP001571476"/>
    </source>
</evidence>
<dbReference type="SUPFAM" id="SSF52540">
    <property type="entry name" value="P-loop containing nucleoside triphosphate hydrolases"/>
    <property type="match status" value="1"/>
</dbReference>
<dbReference type="RefSeq" id="WP_372563247.1">
    <property type="nucleotide sequence ID" value="NZ_JBGOSP010000007.1"/>
</dbReference>
<dbReference type="PANTHER" id="PTHR43394">
    <property type="entry name" value="ATP-DEPENDENT PERMEASE MDL1, MITOCHONDRIAL"/>
    <property type="match status" value="1"/>
</dbReference>
<evidence type="ECO:0008006" key="4">
    <source>
        <dbReference type="Google" id="ProtNLM"/>
    </source>
</evidence>